<proteinExistence type="predicted"/>
<dbReference type="GO" id="GO:0005975">
    <property type="term" value="P:carbohydrate metabolic process"/>
    <property type="evidence" value="ECO:0007669"/>
    <property type="project" value="InterPro"/>
</dbReference>
<reference evidence="2" key="1">
    <citation type="submission" date="2018-05" db="EMBL/GenBank/DDBJ databases">
        <authorList>
            <person name="Lanie J.A."/>
            <person name="Ng W.-L."/>
            <person name="Kazmierczak K.M."/>
            <person name="Andrzejewski T.M."/>
            <person name="Davidsen T.M."/>
            <person name="Wayne K.J."/>
            <person name="Tettelin H."/>
            <person name="Glass J.I."/>
            <person name="Rusch D."/>
            <person name="Podicherti R."/>
            <person name="Tsui H.-C.T."/>
            <person name="Winkler M.E."/>
        </authorList>
    </citation>
    <scope>NUCLEOTIDE SEQUENCE</scope>
</reference>
<dbReference type="SUPFAM" id="SSF88713">
    <property type="entry name" value="Glycoside hydrolase/deacetylase"/>
    <property type="match status" value="1"/>
</dbReference>
<accession>A0A382BQ01</accession>
<name>A0A382BQ01_9ZZZZ</name>
<dbReference type="EMBL" id="UINC01030855">
    <property type="protein sequence ID" value="SVB15918.1"/>
    <property type="molecule type" value="Genomic_DNA"/>
</dbReference>
<dbReference type="PROSITE" id="PS51677">
    <property type="entry name" value="NODB"/>
    <property type="match status" value="1"/>
</dbReference>
<evidence type="ECO:0000259" key="1">
    <source>
        <dbReference type="PROSITE" id="PS51677"/>
    </source>
</evidence>
<dbReference type="PANTHER" id="PTHR47561">
    <property type="entry name" value="POLYSACCHARIDE DEACETYLASE FAMILY PROTEIN (AFU_ORTHOLOGUE AFUA_6G05030)"/>
    <property type="match status" value="1"/>
</dbReference>
<dbReference type="InterPro" id="IPR037950">
    <property type="entry name" value="PgdA-like"/>
</dbReference>
<sequence>MISNPVPWPNGAKCACAITFDIDTDSILHLEHRERAPTMLSTMSWLKYDEVAIPRILEVYRRYEIKQTFFYPAWCMERYPHLVEMILKDDHEIAAHGYLHENPNKLSPEDELYWFERQIEVIVKMTGKKPRGWRAPLYNYSKYSLDYMIQQGFVYDASLMGDDIPYVLKTNSGEVIELPSHWGMDDWPHYTHAPDMHYMMPIKAPDEAMNVFMSEFEAMYEYGGLWVTVWHPFVSGRLARCLRIAKMIEEIQNRDDIWFARMEDIARHIRKCIDDGSWIPRIDHLPYYDGPIPELEDAALA</sequence>
<evidence type="ECO:0000313" key="2">
    <source>
        <dbReference type="EMBL" id="SVB15918.1"/>
    </source>
</evidence>
<dbReference type="InterPro" id="IPR002509">
    <property type="entry name" value="NODB_dom"/>
</dbReference>
<dbReference type="GO" id="GO:0016810">
    <property type="term" value="F:hydrolase activity, acting on carbon-nitrogen (but not peptide) bonds"/>
    <property type="evidence" value="ECO:0007669"/>
    <property type="project" value="InterPro"/>
</dbReference>
<dbReference type="AlphaFoldDB" id="A0A382BQ01"/>
<feature type="domain" description="NodB homology" evidence="1">
    <location>
        <begin position="37"/>
        <end position="260"/>
    </location>
</feature>
<gene>
    <name evidence="2" type="ORF">METZ01_LOCUS168772</name>
</gene>
<dbReference type="InterPro" id="IPR011330">
    <property type="entry name" value="Glyco_hydro/deAcase_b/a-brl"/>
</dbReference>
<dbReference type="CDD" id="cd10938">
    <property type="entry name" value="CE4_HpPgdA_like"/>
    <property type="match status" value="1"/>
</dbReference>
<dbReference type="Gene3D" id="3.20.20.370">
    <property type="entry name" value="Glycoside hydrolase/deacetylase"/>
    <property type="match status" value="1"/>
</dbReference>
<organism evidence="2">
    <name type="scientific">marine metagenome</name>
    <dbReference type="NCBI Taxonomy" id="408172"/>
    <lineage>
        <taxon>unclassified sequences</taxon>
        <taxon>metagenomes</taxon>
        <taxon>ecological metagenomes</taxon>
    </lineage>
</organism>
<dbReference type="Pfam" id="PF01522">
    <property type="entry name" value="Polysacc_deac_1"/>
    <property type="match status" value="1"/>
</dbReference>
<protein>
    <recommendedName>
        <fullName evidence="1">NodB homology domain-containing protein</fullName>
    </recommendedName>
</protein>
<dbReference type="PANTHER" id="PTHR47561:SF1">
    <property type="entry name" value="POLYSACCHARIDE DEACETYLASE FAMILY PROTEIN (AFU_ORTHOLOGUE AFUA_6G05030)"/>
    <property type="match status" value="1"/>
</dbReference>